<dbReference type="EMBL" id="CP002915">
    <property type="protein sequence ID" value="AEK29702.1"/>
    <property type="molecule type" value="Genomic_DNA"/>
</dbReference>
<sequence>MRVAERRHFRHFLLDTVIVERVGRRSAADVRHDLLHAHAHAPHEFVRELGGRVVAPRVHVREQVGVIQLRVVAHDDVLARPRPPMIDARRTPRHRAEQRNLVTDAARRLERDESGAVLHAHRPLFRVARHRSLGPDRQRMIARENLYRRFLDLARLAAASRHRLHAHRAEPFAYDRPFAHLRLGHVPRTTAHLEHRDHGHEHVELRDMRCAGDVGAFHRHVFQAPRAHFAARAQNFRRAFHQAVRDFRIELINFPLIRLHSADRERTRRVHESIFCGEFAHLRVAERLHGAPWRRLPFRYHAPILPRPLLCTPLPHLRHPGPPQHPAPLCVKRDKAEPQNVPNYANKNLPTIICVKGDIYMLVDVPFCADSRFSLRADSPAAR</sequence>
<evidence type="ECO:0000313" key="2">
    <source>
        <dbReference type="Proteomes" id="UP000008394"/>
    </source>
</evidence>
<proteinExistence type="predicted"/>
<dbReference type="Proteomes" id="UP000008394">
    <property type="component" value="Chromosome"/>
</dbReference>
<dbReference type="AlphaFoldDB" id="A0A806FTN3"/>
<dbReference type="KEGG" id="bnm:BALAC2494_01717"/>
<accession>A0A806FTN3</accession>
<organism evidence="1 2">
    <name type="scientific">Bifidobacterium animalis subsp. lactis CNCM I-2494</name>
    <dbReference type="NCBI Taxonomy" id="1042403"/>
    <lineage>
        <taxon>Bacteria</taxon>
        <taxon>Bacillati</taxon>
        <taxon>Actinomycetota</taxon>
        <taxon>Actinomycetes</taxon>
        <taxon>Bifidobacteriales</taxon>
        <taxon>Bifidobacteriaceae</taxon>
        <taxon>Bifidobacterium</taxon>
    </lineage>
</organism>
<evidence type="ECO:0000313" key="1">
    <source>
        <dbReference type="EMBL" id="AEK29702.1"/>
    </source>
</evidence>
<gene>
    <name evidence="1" type="ORF">BALAC2494_01717</name>
</gene>
<reference evidence="1 2" key="1">
    <citation type="journal article" date="2011" name="J. Bacteriol.">
        <title>Genome Sequence of the Probiotic Strain Bifidobacterium animalis subsp. lactis CNCM I-2494.</title>
        <authorList>
            <person name="Chervaux C."/>
            <person name="Grimaldi C."/>
            <person name="Bolotin A."/>
            <person name="Quinquis B."/>
            <person name="Legrain-Raspaud S."/>
            <person name="van Hylckama Vlieg J.E."/>
            <person name="Denariaz G."/>
            <person name="Smokvina T."/>
        </authorList>
    </citation>
    <scope>NUCLEOTIDE SEQUENCE [LARGE SCALE GENOMIC DNA]</scope>
    <source>
        <strain evidence="1 2">CNCM I-2494</strain>
    </source>
</reference>
<name>A0A806FTN3_BIFAN</name>
<protein>
    <submittedName>
        <fullName evidence="1">Uncharacterized protein</fullName>
    </submittedName>
</protein>